<evidence type="ECO:0000313" key="2">
    <source>
        <dbReference type="Proteomes" id="UP000180043"/>
    </source>
</evidence>
<evidence type="ECO:0000313" key="1">
    <source>
        <dbReference type="EMBL" id="OHU47297.1"/>
    </source>
</evidence>
<organism evidence="1 2">
    <name type="scientific">Mycobacteroides chelonae</name>
    <name type="common">Mycobacterium chelonae</name>
    <dbReference type="NCBI Taxonomy" id="1774"/>
    <lineage>
        <taxon>Bacteria</taxon>
        <taxon>Bacillati</taxon>
        <taxon>Actinomycetota</taxon>
        <taxon>Actinomycetes</taxon>
        <taxon>Mycobacteriales</taxon>
        <taxon>Mycobacteriaceae</taxon>
        <taxon>Mycobacteroides</taxon>
    </lineage>
</organism>
<dbReference type="RefSeq" id="WP_070947917.1">
    <property type="nucleotide sequence ID" value="NZ_MLIQ01000042.1"/>
</dbReference>
<dbReference type="AlphaFoldDB" id="A0A1S1LHW6"/>
<proteinExistence type="predicted"/>
<accession>A0A1S1LHW6</accession>
<name>A0A1S1LHW6_MYCCH</name>
<dbReference type="Proteomes" id="UP000180043">
    <property type="component" value="Unassembled WGS sequence"/>
</dbReference>
<protein>
    <submittedName>
        <fullName evidence="1">Uncharacterized protein</fullName>
    </submittedName>
</protein>
<reference evidence="1 2" key="1">
    <citation type="submission" date="2016-10" db="EMBL/GenBank/DDBJ databases">
        <title>Evaluation of Human, Veterinary and Environmental Mycobacterium chelonae Isolates by Core Genome Phylogenomic Analysis, Targeted Gene Comparison, and Anti-microbial Susceptibility Patterns: A Tale of Mistaken Identities.</title>
        <authorList>
            <person name="Fogelson S.B."/>
            <person name="Camus A.C."/>
            <person name="Lorenz W."/>
            <person name="Vasireddy R."/>
            <person name="Vasireddy S."/>
            <person name="Smith T."/>
            <person name="Brown-Elliott B.A."/>
            <person name="Wallace R.J.Jr."/>
            <person name="Hasan N.A."/>
            <person name="Reischl U."/>
            <person name="Sanchez S."/>
        </authorList>
    </citation>
    <scope>NUCLEOTIDE SEQUENCE [LARGE SCALE GENOMIC DNA]</scope>
    <source>
        <strain evidence="1 2">15515</strain>
    </source>
</reference>
<sequence length="71" mass="8119">MDEQTAEELGRKARIADLSASPLCSPEMYKELEHAQVGEKTHLMEAFSRGWHNEHHRLTDEQLRAMGLGDE</sequence>
<dbReference type="EMBL" id="MLIQ01000042">
    <property type="protein sequence ID" value="OHU47297.1"/>
    <property type="molecule type" value="Genomic_DNA"/>
</dbReference>
<comment type="caution">
    <text evidence="1">The sequence shown here is derived from an EMBL/GenBank/DDBJ whole genome shotgun (WGS) entry which is preliminary data.</text>
</comment>
<gene>
    <name evidence="1" type="ORF">BKG82_26975</name>
</gene>